<dbReference type="Gene3D" id="3.90.550.10">
    <property type="entry name" value="Spore Coat Polysaccharide Biosynthesis Protein SpsA, Chain A"/>
    <property type="match status" value="2"/>
</dbReference>
<dbReference type="InterPro" id="IPR050065">
    <property type="entry name" value="GlmU-like"/>
</dbReference>
<dbReference type="GO" id="GO:0016779">
    <property type="term" value="F:nucleotidyltransferase activity"/>
    <property type="evidence" value="ECO:0007669"/>
    <property type="project" value="UniProtKB-KW"/>
</dbReference>
<dbReference type="SUPFAM" id="SSF53448">
    <property type="entry name" value="Nucleotide-diphospho-sugar transferases"/>
    <property type="match status" value="2"/>
</dbReference>
<evidence type="ECO:0000256" key="2">
    <source>
        <dbReference type="ARBA" id="ARBA00022695"/>
    </source>
</evidence>
<proteinExistence type="predicted"/>
<sequence>MSGIGKRFQDAGYLDPKPLIQVDGRPIIHHVIDLFPGESRFHFICNDEHIQNTNMRDILLKKIPSADIHEVSVKSRKGPVDAVLQIQQSISDSEECIVSYCDYGTVWNYSRFLEDMRSVKADGGIASYIGFHPHMLGSDNYAFMKHENMWVTDIQEKQPFTQNKMNEYASNGTYYFRSGNLMKKYFQELVNRRMDLKGEYYVSLVYKLMCQDSLRIRIFEIEKMLQWGTPKDLEEYKTWSDFFRKRIEKPLLHYSYPSVTTILPMAGAGSRFQMVGYEQPKPLLPVHGNPMFIEAVNSLPKSEKIVFVCQKSHLNIYPIEQIVKDTWSGLTIPIDYVTDGQACTCEIAINEAKIPLENPILISACDNGVYYDVVKYNNLVNNKEIDVIVWAFTNNPTGQLYPHMYAWLDVDKEGRIHEVSIKKPFTNKPNTHAIIGTMFFRKGSLFMEGLQDIYRDNIRTNNEFYVDNVLQPLIKKGYRVQVFEVDYYLCWGTPNDYKTYLYWDEHFTKNAKLCFPRNENA</sequence>
<evidence type="ECO:0000256" key="1">
    <source>
        <dbReference type="ARBA" id="ARBA00022679"/>
    </source>
</evidence>
<accession>A0A6C0KPF8</accession>
<dbReference type="PANTHER" id="PTHR43584:SF8">
    <property type="entry name" value="N-ACETYLMURAMATE ALPHA-1-PHOSPHATE URIDYLYLTRANSFERASE"/>
    <property type="match status" value="1"/>
</dbReference>
<reference evidence="4" key="1">
    <citation type="journal article" date="2020" name="Nature">
        <title>Giant virus diversity and host interactions through global metagenomics.</title>
        <authorList>
            <person name="Schulz F."/>
            <person name="Roux S."/>
            <person name="Paez-Espino D."/>
            <person name="Jungbluth S."/>
            <person name="Walsh D.A."/>
            <person name="Denef V.J."/>
            <person name="McMahon K.D."/>
            <person name="Konstantinidis K.T."/>
            <person name="Eloe-Fadrosh E.A."/>
            <person name="Kyrpides N.C."/>
            <person name="Woyke T."/>
        </authorList>
    </citation>
    <scope>NUCLEOTIDE SEQUENCE</scope>
    <source>
        <strain evidence="4">GVMAG-S-3300013006-138</strain>
    </source>
</reference>
<dbReference type="Pfam" id="PF00483">
    <property type="entry name" value="NTP_transferase"/>
    <property type="match status" value="1"/>
</dbReference>
<dbReference type="PANTHER" id="PTHR43584">
    <property type="entry name" value="NUCLEOTIDYL TRANSFERASE"/>
    <property type="match status" value="1"/>
</dbReference>
<keyword evidence="2" id="KW-0548">Nucleotidyltransferase</keyword>
<dbReference type="AlphaFoldDB" id="A0A6C0KPF8"/>
<dbReference type="InterPro" id="IPR029044">
    <property type="entry name" value="Nucleotide-diphossugar_trans"/>
</dbReference>
<evidence type="ECO:0000313" key="4">
    <source>
        <dbReference type="EMBL" id="QHU18228.1"/>
    </source>
</evidence>
<organism evidence="4">
    <name type="scientific">viral metagenome</name>
    <dbReference type="NCBI Taxonomy" id="1070528"/>
    <lineage>
        <taxon>unclassified sequences</taxon>
        <taxon>metagenomes</taxon>
        <taxon>organismal metagenomes</taxon>
    </lineage>
</organism>
<name>A0A6C0KPF8_9ZZZZ</name>
<protein>
    <recommendedName>
        <fullName evidence="3">Nucleotidyl transferase domain-containing protein</fullName>
    </recommendedName>
</protein>
<evidence type="ECO:0000259" key="3">
    <source>
        <dbReference type="Pfam" id="PF00483"/>
    </source>
</evidence>
<dbReference type="EMBL" id="MN740926">
    <property type="protein sequence ID" value="QHU18228.1"/>
    <property type="molecule type" value="Genomic_DNA"/>
</dbReference>
<feature type="domain" description="Nucleotidyl transferase" evidence="3">
    <location>
        <begin position="3"/>
        <end position="184"/>
    </location>
</feature>
<keyword evidence="1" id="KW-0808">Transferase</keyword>
<dbReference type="InterPro" id="IPR005835">
    <property type="entry name" value="NTP_transferase_dom"/>
</dbReference>